<proteinExistence type="predicted"/>
<evidence type="ECO:0000313" key="1">
    <source>
        <dbReference type="EMBL" id="MBB5130399.1"/>
    </source>
</evidence>
<dbReference type="InterPro" id="IPR009467">
    <property type="entry name" value="Glycolipid-bd_prot_put"/>
</dbReference>
<dbReference type="AlphaFoldDB" id="A0A840NUB9"/>
<protein>
    <recommendedName>
        <fullName evidence="3">Glycolipid-binding domain-containing protein</fullName>
    </recommendedName>
</protein>
<dbReference type="Pfam" id="PF06475">
    <property type="entry name" value="Glycolipid_bind"/>
    <property type="match status" value="1"/>
</dbReference>
<comment type="caution">
    <text evidence="1">The sequence shown here is derived from an EMBL/GenBank/DDBJ whole genome shotgun (WGS) entry which is preliminary data.</text>
</comment>
<dbReference type="SUPFAM" id="SSF159275">
    <property type="entry name" value="PA1994-like"/>
    <property type="match status" value="1"/>
</dbReference>
<keyword evidence="2" id="KW-1185">Reference proteome</keyword>
<reference evidence="1 2" key="1">
    <citation type="submission" date="2020-08" db="EMBL/GenBank/DDBJ databases">
        <title>Genomic Encyclopedia of Type Strains, Phase IV (KMG-IV): sequencing the most valuable type-strain genomes for metagenomic binning, comparative biology and taxonomic classification.</title>
        <authorList>
            <person name="Goeker M."/>
        </authorList>
    </citation>
    <scope>NUCLEOTIDE SEQUENCE [LARGE SCALE GENOMIC DNA]</scope>
    <source>
        <strain evidence="1 2">DSM 45615</strain>
    </source>
</reference>
<evidence type="ECO:0008006" key="3">
    <source>
        <dbReference type="Google" id="ProtNLM"/>
    </source>
</evidence>
<sequence>MRSLVWVKDAGAEYAEVDLSGGLAATGVAVGADPVPYRLEYSLRTAAGDHVTEALTVRSSGAGWWRVLDLRRGPDGKWVCEADQEGALGGPPPGGDTGALNDALDCDLGLSPLTNTMPVLRHDLLTTPGSVEFVMAWVRVPHLSVIRHEQRYTHISPGVVRYESDGFRSELVFDRDGLVTDYPGLARLATTGG</sequence>
<dbReference type="Proteomes" id="UP000578449">
    <property type="component" value="Unassembled WGS sequence"/>
</dbReference>
<name>A0A840NUB9_9ACTN</name>
<evidence type="ECO:0000313" key="2">
    <source>
        <dbReference type="Proteomes" id="UP000578449"/>
    </source>
</evidence>
<dbReference type="RefSeq" id="WP_185047299.1">
    <property type="nucleotide sequence ID" value="NZ_BAABIX010000051.1"/>
</dbReference>
<gene>
    <name evidence="1" type="ORF">HNP84_000087</name>
</gene>
<organism evidence="1 2">
    <name type="scientific">Thermocatellispora tengchongensis</name>
    <dbReference type="NCBI Taxonomy" id="1073253"/>
    <lineage>
        <taxon>Bacteria</taxon>
        <taxon>Bacillati</taxon>
        <taxon>Actinomycetota</taxon>
        <taxon>Actinomycetes</taxon>
        <taxon>Streptosporangiales</taxon>
        <taxon>Streptosporangiaceae</taxon>
        <taxon>Thermocatellispora</taxon>
    </lineage>
</organism>
<dbReference type="EMBL" id="JACHGN010000001">
    <property type="protein sequence ID" value="MBB5130399.1"/>
    <property type="molecule type" value="Genomic_DNA"/>
</dbReference>
<accession>A0A840NUB9</accession>